<protein>
    <recommendedName>
        <fullName evidence="5">MYND-type domain-containing protein</fullName>
    </recommendedName>
</protein>
<evidence type="ECO:0000256" key="3">
    <source>
        <dbReference type="ARBA" id="ARBA00022833"/>
    </source>
</evidence>
<feature type="domain" description="MYND-type" evidence="5">
    <location>
        <begin position="487"/>
        <end position="529"/>
    </location>
</feature>
<keyword evidence="1" id="KW-0479">Metal-binding</keyword>
<name>A0A0H2RGR6_9AGAM</name>
<evidence type="ECO:0000313" key="7">
    <source>
        <dbReference type="Proteomes" id="UP000053477"/>
    </source>
</evidence>
<gene>
    <name evidence="6" type="ORF">SCHPADRAFT_502406</name>
</gene>
<dbReference type="PROSITE" id="PS50865">
    <property type="entry name" value="ZF_MYND_2"/>
    <property type="match status" value="1"/>
</dbReference>
<dbReference type="InterPro" id="IPR002893">
    <property type="entry name" value="Znf_MYND"/>
</dbReference>
<dbReference type="EMBL" id="KQ086017">
    <property type="protein sequence ID" value="KLO10772.1"/>
    <property type="molecule type" value="Genomic_DNA"/>
</dbReference>
<dbReference type="STRING" id="27342.A0A0H2RGR6"/>
<evidence type="ECO:0000256" key="1">
    <source>
        <dbReference type="ARBA" id="ARBA00022723"/>
    </source>
</evidence>
<evidence type="ECO:0000259" key="5">
    <source>
        <dbReference type="PROSITE" id="PS50865"/>
    </source>
</evidence>
<dbReference type="GO" id="GO:0008270">
    <property type="term" value="F:zinc ion binding"/>
    <property type="evidence" value="ECO:0007669"/>
    <property type="project" value="UniProtKB-KW"/>
</dbReference>
<dbReference type="AlphaFoldDB" id="A0A0H2RGR6"/>
<evidence type="ECO:0000256" key="4">
    <source>
        <dbReference type="PROSITE-ProRule" id="PRU00134"/>
    </source>
</evidence>
<dbReference type="SUPFAM" id="SSF144232">
    <property type="entry name" value="HIT/MYND zinc finger-like"/>
    <property type="match status" value="1"/>
</dbReference>
<organism evidence="6 7">
    <name type="scientific">Schizopora paradoxa</name>
    <dbReference type="NCBI Taxonomy" id="27342"/>
    <lineage>
        <taxon>Eukaryota</taxon>
        <taxon>Fungi</taxon>
        <taxon>Dikarya</taxon>
        <taxon>Basidiomycota</taxon>
        <taxon>Agaricomycotina</taxon>
        <taxon>Agaricomycetes</taxon>
        <taxon>Hymenochaetales</taxon>
        <taxon>Schizoporaceae</taxon>
        <taxon>Schizopora</taxon>
    </lineage>
</organism>
<dbReference type="Gene3D" id="6.10.140.2220">
    <property type="match status" value="1"/>
</dbReference>
<keyword evidence="7" id="KW-1185">Reference proteome</keyword>
<dbReference type="Proteomes" id="UP000053477">
    <property type="component" value="Unassembled WGS sequence"/>
</dbReference>
<evidence type="ECO:0000256" key="2">
    <source>
        <dbReference type="ARBA" id="ARBA00022771"/>
    </source>
</evidence>
<keyword evidence="2 4" id="KW-0863">Zinc-finger</keyword>
<dbReference type="Pfam" id="PF01753">
    <property type="entry name" value="zf-MYND"/>
    <property type="match status" value="1"/>
</dbReference>
<accession>A0A0H2RGR6</accession>
<sequence length="774" mass="86906">MALSVNFAYLSTDKAGPTNLNLGESLHGFNRPASNRNGGDERRAEVEKLLKADPRKVLKSAERGDVDSLFAFYFTEVNYPEDMLPDLFRVAALHLDPHKLEAISKQIKSVESRKNTTSSFRLSELEDSVNATFKLALGSLGILRMQRMRSAVKDQQSVFNALINKHWPNIFSAMKVLHRLHSDGDMITPRTKMGLASFICGAVGTIFQNDAAFQRLKSQALVQKFLWTMWLYGGPPSYDQDDCEDIAAPARAIAKIHVSLKLTGTLLQSLRQVCGEFGGHPTIAEIALEGVCGALSSKTHVADALQHAFVLTAIISEERELENFVQAAHALDGMARMIDALTDLLTDSRAEIAPESGLQSTIEMLLKIIEHLASRNHRYMEQAARCGLLQLFVALDPSKGDLDPLVLDMARYILGVIPRFFVYHSVIGAFGDEMRKLTEGRYPKDECLLDGELSKEWRELKRVLLDRYSAKRFYDIVASPASKVKHCNNCGEEEDREKFLACSGCKQVFYCSKRCQTEDWKLDGHREECKQGTARYIHDTPFLCFLANLYVGPRSEFLMSHRSGKVSSLSRSVFRLDFTCDPVEPLLDVRDVDVAKNELRGRIARPIEDIPLTAKNAPKARPTHHRRWSVDDIEETPECAQIEITVPDCIEEKVVRYVKLAPEMHFLDSAGSKGIDVSTVAGKNGIDFLCPCCTARVRVGAVNPRDGYLIPARRDVVDLIFAEVHTRGEGIWMCRAKGWNVFKADSHVFDEIDRYIRTCLNVNLKGFEVPDFKL</sequence>
<dbReference type="OrthoDB" id="2955081at2759"/>
<dbReference type="InParanoid" id="A0A0H2RGR6"/>
<proteinExistence type="predicted"/>
<keyword evidence="3" id="KW-0862">Zinc</keyword>
<reference evidence="6 7" key="1">
    <citation type="submission" date="2015-04" db="EMBL/GenBank/DDBJ databases">
        <title>Complete genome sequence of Schizopora paradoxa KUC8140, a cosmopolitan wood degrader in East Asia.</title>
        <authorList>
            <consortium name="DOE Joint Genome Institute"/>
            <person name="Min B."/>
            <person name="Park H."/>
            <person name="Jang Y."/>
            <person name="Kim J.-J."/>
            <person name="Kim K.H."/>
            <person name="Pangilinan J."/>
            <person name="Lipzen A."/>
            <person name="Riley R."/>
            <person name="Grigoriev I.V."/>
            <person name="Spatafora J.W."/>
            <person name="Choi I.-G."/>
        </authorList>
    </citation>
    <scope>NUCLEOTIDE SEQUENCE [LARGE SCALE GENOMIC DNA]</scope>
    <source>
        <strain evidence="6 7">KUC8140</strain>
    </source>
</reference>
<evidence type="ECO:0000313" key="6">
    <source>
        <dbReference type="EMBL" id="KLO10772.1"/>
    </source>
</evidence>